<accession>A0A835Z8H0</accession>
<dbReference type="PRINTS" id="PR00979">
    <property type="entry name" value="TAFAZZIN"/>
</dbReference>
<dbReference type="GO" id="GO:0006644">
    <property type="term" value="P:phospholipid metabolic process"/>
    <property type="evidence" value="ECO:0007669"/>
    <property type="project" value="InterPro"/>
</dbReference>
<dbReference type="PANTHER" id="PTHR12497">
    <property type="entry name" value="TAZ PROTEIN TAFAZZIN"/>
    <property type="match status" value="1"/>
</dbReference>
<keyword evidence="5" id="KW-0012">Acyltransferase</keyword>
<comment type="caution">
    <text evidence="8">The sequence shown here is derived from an EMBL/GenBank/DDBJ whole genome shotgun (WGS) entry which is preliminary data.</text>
</comment>
<sequence>MVAERMGPARVAMLVVVLSVCSIIVHVQGFTAGTLAHRASFLPHRGSPTAASSAACDARQAFAAALRGRTTRAIVAASAGAGDVAGDGESAGGDSAKAKRRRWTTRRRGGNTKRSSPAPDTGVAADGTSGSTRTGPVGVLKAIGKRVGSFWAVGIVGILFRIMLQVLNRVRVTNLSGLIRHVDHRTEGTPLLTVSNHMSVLDDPGLWGAILPFWRLGPRKMRWSLCTDDVYFAVKPLVPFYRQGQPILGDFKAGVGRLVARCSSTPVIVPMYHIGMHTIAPEQPVPRRAAAKLQRAFSVGRQVRMYVGEPVEVEHILNKWKQGWDGQEGIGDVSKFPWSERGTLAELACHEEITAAIRDAVLELEKVARRDYYGDDSLVY</sequence>
<organism evidence="8 9">
    <name type="scientific">Tribonema minus</name>
    <dbReference type="NCBI Taxonomy" id="303371"/>
    <lineage>
        <taxon>Eukaryota</taxon>
        <taxon>Sar</taxon>
        <taxon>Stramenopiles</taxon>
        <taxon>Ochrophyta</taxon>
        <taxon>PX clade</taxon>
        <taxon>Xanthophyceae</taxon>
        <taxon>Tribonematales</taxon>
        <taxon>Tribonemataceae</taxon>
        <taxon>Tribonema</taxon>
    </lineage>
</organism>
<dbReference type="GO" id="GO:0016020">
    <property type="term" value="C:membrane"/>
    <property type="evidence" value="ECO:0007669"/>
    <property type="project" value="UniProtKB-SubCell"/>
</dbReference>
<dbReference type="AlphaFoldDB" id="A0A835Z8H0"/>
<dbReference type="SUPFAM" id="SSF69593">
    <property type="entry name" value="Glycerol-3-phosphate (1)-acyltransferase"/>
    <property type="match status" value="1"/>
</dbReference>
<evidence type="ECO:0000313" key="9">
    <source>
        <dbReference type="Proteomes" id="UP000664859"/>
    </source>
</evidence>
<dbReference type="EMBL" id="JAFCMP010000173">
    <property type="protein sequence ID" value="KAG5184233.1"/>
    <property type="molecule type" value="Genomic_DNA"/>
</dbReference>
<keyword evidence="9" id="KW-1185">Reference proteome</keyword>
<keyword evidence="3" id="KW-0443">Lipid metabolism</keyword>
<dbReference type="GO" id="GO:0008374">
    <property type="term" value="F:O-acyltransferase activity"/>
    <property type="evidence" value="ECO:0007669"/>
    <property type="project" value="TreeGrafter"/>
</dbReference>
<reference evidence="8" key="1">
    <citation type="submission" date="2021-02" db="EMBL/GenBank/DDBJ databases">
        <title>First Annotated Genome of the Yellow-green Alga Tribonema minus.</title>
        <authorList>
            <person name="Mahan K.M."/>
        </authorList>
    </citation>
    <scope>NUCLEOTIDE SEQUENCE</scope>
    <source>
        <strain evidence="8">UTEX B ZZ1240</strain>
    </source>
</reference>
<evidence type="ECO:0000256" key="3">
    <source>
        <dbReference type="ARBA" id="ARBA00023098"/>
    </source>
</evidence>
<dbReference type="Proteomes" id="UP000664859">
    <property type="component" value="Unassembled WGS sequence"/>
</dbReference>
<dbReference type="PANTHER" id="PTHR12497:SF0">
    <property type="entry name" value="TAFAZZIN"/>
    <property type="match status" value="1"/>
</dbReference>
<evidence type="ECO:0000256" key="4">
    <source>
        <dbReference type="ARBA" id="ARBA00023136"/>
    </source>
</evidence>
<feature type="region of interest" description="Disordered" evidence="7">
    <location>
        <begin position="84"/>
        <end position="131"/>
    </location>
</feature>
<evidence type="ECO:0000256" key="2">
    <source>
        <dbReference type="ARBA" id="ARBA00022679"/>
    </source>
</evidence>
<evidence type="ECO:0000313" key="8">
    <source>
        <dbReference type="EMBL" id="KAG5184233.1"/>
    </source>
</evidence>
<evidence type="ECO:0000256" key="7">
    <source>
        <dbReference type="SAM" id="MobiDB-lite"/>
    </source>
</evidence>
<evidence type="ECO:0000256" key="5">
    <source>
        <dbReference type="ARBA" id="ARBA00023315"/>
    </source>
</evidence>
<keyword evidence="4" id="KW-0472">Membrane</keyword>
<comment type="similarity">
    <text evidence="6">Belongs to the taffazin family.</text>
</comment>
<proteinExistence type="inferred from homology"/>
<dbReference type="OrthoDB" id="193467at2759"/>
<feature type="compositionally biased region" description="Basic residues" evidence="7">
    <location>
        <begin position="98"/>
        <end position="111"/>
    </location>
</feature>
<evidence type="ECO:0000256" key="6">
    <source>
        <dbReference type="RuleBase" id="RU365062"/>
    </source>
</evidence>
<name>A0A835Z8H0_9STRA</name>
<gene>
    <name evidence="8" type="ORF">JKP88DRAFT_268608</name>
</gene>
<comment type="subcellular location">
    <subcellularLocation>
        <location evidence="1">Membrane</location>
        <topology evidence="1">Peripheral membrane protein</topology>
    </subcellularLocation>
</comment>
<protein>
    <recommendedName>
        <fullName evidence="6">Tafazzin family protein</fullName>
    </recommendedName>
</protein>
<evidence type="ECO:0000256" key="1">
    <source>
        <dbReference type="ARBA" id="ARBA00004170"/>
    </source>
</evidence>
<keyword evidence="2" id="KW-0808">Transferase</keyword>
<dbReference type="InterPro" id="IPR000872">
    <property type="entry name" value="Tafazzin"/>
</dbReference>